<evidence type="ECO:0000259" key="4">
    <source>
        <dbReference type="Pfam" id="PF00079"/>
    </source>
</evidence>
<accession>A0A6J2TI77</accession>
<dbReference type="GeneID" id="115624522"/>
<evidence type="ECO:0000313" key="5">
    <source>
        <dbReference type="Proteomes" id="UP000504634"/>
    </source>
</evidence>
<evidence type="ECO:0000256" key="2">
    <source>
        <dbReference type="ARBA" id="ARBA00022900"/>
    </source>
</evidence>
<feature type="chain" id="PRO_5027010311" evidence="3">
    <location>
        <begin position="22"/>
        <end position="420"/>
    </location>
</feature>
<dbReference type="Proteomes" id="UP000504634">
    <property type="component" value="Unplaced"/>
</dbReference>
<dbReference type="GO" id="GO:0004867">
    <property type="term" value="F:serine-type endopeptidase inhibitor activity"/>
    <property type="evidence" value="ECO:0007669"/>
    <property type="project" value="UniProtKB-KW"/>
</dbReference>
<evidence type="ECO:0000256" key="3">
    <source>
        <dbReference type="SAM" id="SignalP"/>
    </source>
</evidence>
<protein>
    <submittedName>
        <fullName evidence="6">Uncharacterized protein LOC115624522</fullName>
    </submittedName>
</protein>
<keyword evidence="1" id="KW-0646">Protease inhibitor</keyword>
<proteinExistence type="predicted"/>
<dbReference type="OrthoDB" id="7860967at2759"/>
<reference evidence="6" key="1">
    <citation type="submission" date="2025-08" db="UniProtKB">
        <authorList>
            <consortium name="RefSeq"/>
        </authorList>
    </citation>
    <scope>IDENTIFICATION</scope>
    <source>
        <strain evidence="6">11010-0011.00</strain>
        <tissue evidence="6">Whole body</tissue>
    </source>
</reference>
<dbReference type="AlphaFoldDB" id="A0A6J2TI77"/>
<feature type="domain" description="Serpin" evidence="4">
    <location>
        <begin position="236"/>
        <end position="406"/>
    </location>
</feature>
<name>A0A6J2TI77_DROLE</name>
<keyword evidence="3" id="KW-0732">Signal</keyword>
<evidence type="ECO:0000313" key="6">
    <source>
        <dbReference type="RefSeq" id="XP_030375140.1"/>
    </source>
</evidence>
<keyword evidence="5" id="KW-1185">Reference proteome</keyword>
<dbReference type="RefSeq" id="XP_030375140.1">
    <property type="nucleotide sequence ID" value="XM_030519280.1"/>
</dbReference>
<evidence type="ECO:0000256" key="1">
    <source>
        <dbReference type="ARBA" id="ARBA00022690"/>
    </source>
</evidence>
<dbReference type="Gene3D" id="2.30.39.10">
    <property type="entry name" value="Alpha-1-antitrypsin, domain 1"/>
    <property type="match status" value="1"/>
</dbReference>
<gene>
    <name evidence="6" type="primary">LOC115624522</name>
</gene>
<dbReference type="Gene3D" id="3.30.497.10">
    <property type="entry name" value="Antithrombin, subunit I, domain 2"/>
    <property type="match status" value="1"/>
</dbReference>
<dbReference type="InterPro" id="IPR042185">
    <property type="entry name" value="Serpin_sf_2"/>
</dbReference>
<feature type="signal peptide" evidence="3">
    <location>
        <begin position="1"/>
        <end position="21"/>
    </location>
</feature>
<organism evidence="5 6">
    <name type="scientific">Drosophila lebanonensis</name>
    <name type="common">Fruit fly</name>
    <name type="synonym">Scaptodrosophila lebanonensis</name>
    <dbReference type="NCBI Taxonomy" id="7225"/>
    <lineage>
        <taxon>Eukaryota</taxon>
        <taxon>Metazoa</taxon>
        <taxon>Ecdysozoa</taxon>
        <taxon>Arthropoda</taxon>
        <taxon>Hexapoda</taxon>
        <taxon>Insecta</taxon>
        <taxon>Pterygota</taxon>
        <taxon>Neoptera</taxon>
        <taxon>Endopterygota</taxon>
        <taxon>Diptera</taxon>
        <taxon>Brachycera</taxon>
        <taxon>Muscomorpha</taxon>
        <taxon>Ephydroidea</taxon>
        <taxon>Drosophilidae</taxon>
        <taxon>Scaptodrosophila</taxon>
    </lineage>
</organism>
<dbReference type="SUPFAM" id="SSF56574">
    <property type="entry name" value="Serpins"/>
    <property type="match status" value="1"/>
</dbReference>
<sequence>MRPVLFVFVFALLCIPSATRHQQPNPNSRDAFATQLFRSLLNQLNKQPVPTSVVLISPASVQKLLAVFYNISSYEYMRPLARDMGMHDAFTLLRESIEMTAARARARLLRQSKDQVNAGMMAYFILPYHVLEFFAKDFDELGSDITAQNYFVYDGGYEIDKRFQYSAQDYFNIAVLPKHQPVVTGLLHDFGFTTHGLEIYSFVKFHAFLGEQFRNVQDLRYARGYFRYADKVKIGHQFIHCKIVELPLYGTKSRRASMLLIMPGKHMQMTALESKILSGNLRSFKDISKQLRFHKVAVRMPSLKFLSKINLGKYIKEMSWIRLHKLFHLELHYRGMFDPPFNRRIQVQRYVQSINMQLHVLGGNAPLSEYMNPLRFFNASKTFDCATSQFLFIVKSADVIYFMGRHRRGSVKDRAHSGQF</sequence>
<dbReference type="InterPro" id="IPR023796">
    <property type="entry name" value="Serpin_dom"/>
</dbReference>
<keyword evidence="2" id="KW-0722">Serine protease inhibitor</keyword>
<dbReference type="InterPro" id="IPR042178">
    <property type="entry name" value="Serpin_sf_1"/>
</dbReference>
<dbReference type="Pfam" id="PF00079">
    <property type="entry name" value="Serpin"/>
    <property type="match status" value="1"/>
</dbReference>
<dbReference type="InterPro" id="IPR036186">
    <property type="entry name" value="Serpin_sf"/>
</dbReference>